<evidence type="ECO:0000259" key="5">
    <source>
        <dbReference type="Pfam" id="PF01951"/>
    </source>
</evidence>
<dbReference type="GO" id="GO:0008033">
    <property type="term" value="P:tRNA processing"/>
    <property type="evidence" value="ECO:0007669"/>
    <property type="project" value="UniProtKB-KW"/>
</dbReference>
<evidence type="ECO:0000313" key="6">
    <source>
        <dbReference type="EMBL" id="SDT86770.1"/>
    </source>
</evidence>
<dbReference type="Gene3D" id="3.55.10.10">
    <property type="entry name" value="Archease domain"/>
    <property type="match status" value="1"/>
</dbReference>
<dbReference type="PANTHER" id="PTHR12682:SF11">
    <property type="entry name" value="PROTEIN ARCHEASE"/>
    <property type="match status" value="1"/>
</dbReference>
<evidence type="ECO:0000256" key="3">
    <source>
        <dbReference type="ARBA" id="ARBA00022723"/>
    </source>
</evidence>
<dbReference type="Proteomes" id="UP000199608">
    <property type="component" value="Unassembled WGS sequence"/>
</dbReference>
<dbReference type="SUPFAM" id="SSF69819">
    <property type="entry name" value="MTH1598-like"/>
    <property type="match status" value="1"/>
</dbReference>
<dbReference type="Pfam" id="PF01951">
    <property type="entry name" value="Archease"/>
    <property type="match status" value="1"/>
</dbReference>
<feature type="domain" description="Archease" evidence="5">
    <location>
        <begin position="10"/>
        <end position="144"/>
    </location>
</feature>
<dbReference type="RefSeq" id="WP_092230501.1">
    <property type="nucleotide sequence ID" value="NZ_FNLL01000002.1"/>
</dbReference>
<reference evidence="7" key="1">
    <citation type="submission" date="2016-10" db="EMBL/GenBank/DDBJ databases">
        <authorList>
            <person name="Varghese N."/>
            <person name="Submissions S."/>
        </authorList>
    </citation>
    <scope>NUCLEOTIDE SEQUENCE [LARGE SCALE GENOMIC DNA]</scope>
    <source>
        <strain evidence="7">DSM 3384</strain>
    </source>
</reference>
<dbReference type="PANTHER" id="PTHR12682">
    <property type="entry name" value="ARCHEASE"/>
    <property type="match status" value="1"/>
</dbReference>
<comment type="similarity">
    <text evidence="1">Belongs to the archease family.</text>
</comment>
<proteinExistence type="inferred from homology"/>
<dbReference type="AlphaFoldDB" id="A0A1H2DV91"/>
<name>A0A1H2DV91_9BACT</name>
<gene>
    <name evidence="6" type="ORF">SAMN04487931_102230</name>
</gene>
<evidence type="ECO:0000256" key="1">
    <source>
        <dbReference type="ARBA" id="ARBA00007963"/>
    </source>
</evidence>
<evidence type="ECO:0000256" key="4">
    <source>
        <dbReference type="ARBA" id="ARBA00022837"/>
    </source>
</evidence>
<accession>A0A1H2DV91</accession>
<dbReference type="InterPro" id="IPR002804">
    <property type="entry name" value="Archease"/>
</dbReference>
<keyword evidence="3" id="KW-0479">Metal-binding</keyword>
<sequence length="144" mass="16919">MVQYKKMIQYKLIDHTADFGIQVTAENKKTLFVNAALAMFDLIADTDKNRETQNLFLDISGDDWPDLMVNWLREMLYLWNGEEKLITAVTIENLTGYEIKACVLWYPFDPDKDKIKNEIKAVTYHQIAVTQRSHDWNARIIFDI</sequence>
<dbReference type="GO" id="GO:0046872">
    <property type="term" value="F:metal ion binding"/>
    <property type="evidence" value="ECO:0007669"/>
    <property type="project" value="UniProtKB-KW"/>
</dbReference>
<evidence type="ECO:0000256" key="2">
    <source>
        <dbReference type="ARBA" id="ARBA00022694"/>
    </source>
</evidence>
<protein>
    <submittedName>
        <fullName evidence="6">SHS2 domain-containing protein</fullName>
    </submittedName>
</protein>
<keyword evidence="4" id="KW-0106">Calcium</keyword>
<organism evidence="6 7">
    <name type="scientific">Desulfobacula phenolica</name>
    <dbReference type="NCBI Taxonomy" id="90732"/>
    <lineage>
        <taxon>Bacteria</taxon>
        <taxon>Pseudomonadati</taxon>
        <taxon>Thermodesulfobacteriota</taxon>
        <taxon>Desulfobacteria</taxon>
        <taxon>Desulfobacterales</taxon>
        <taxon>Desulfobacteraceae</taxon>
        <taxon>Desulfobacula</taxon>
    </lineage>
</organism>
<keyword evidence="7" id="KW-1185">Reference proteome</keyword>
<dbReference type="InterPro" id="IPR023572">
    <property type="entry name" value="Archease_dom"/>
</dbReference>
<keyword evidence="2" id="KW-0819">tRNA processing</keyword>
<dbReference type="EMBL" id="FNLL01000002">
    <property type="protein sequence ID" value="SDT86770.1"/>
    <property type="molecule type" value="Genomic_DNA"/>
</dbReference>
<dbReference type="InterPro" id="IPR036820">
    <property type="entry name" value="Archease_dom_sf"/>
</dbReference>
<evidence type="ECO:0000313" key="7">
    <source>
        <dbReference type="Proteomes" id="UP000199608"/>
    </source>
</evidence>